<dbReference type="Pfam" id="PF00072">
    <property type="entry name" value="Response_reg"/>
    <property type="match status" value="1"/>
</dbReference>
<dbReference type="GO" id="GO:0003677">
    <property type="term" value="F:DNA binding"/>
    <property type="evidence" value="ECO:0007669"/>
    <property type="project" value="UniProtKB-KW"/>
</dbReference>
<organism evidence="5 6">
    <name type="scientific">Flavobacterium indicum (strain DSM 17447 / CIP 109464 / GPTSA100-9)</name>
    <dbReference type="NCBI Taxonomy" id="1094466"/>
    <lineage>
        <taxon>Bacteria</taxon>
        <taxon>Pseudomonadati</taxon>
        <taxon>Bacteroidota</taxon>
        <taxon>Flavobacteriia</taxon>
        <taxon>Flavobacteriales</taxon>
        <taxon>Flavobacteriaceae</taxon>
        <taxon>Flavobacterium</taxon>
    </lineage>
</organism>
<keyword evidence="2" id="KW-0597">Phosphoprotein</keyword>
<accession>H8XR36</accession>
<dbReference type="PANTHER" id="PTHR45566">
    <property type="entry name" value="HTH-TYPE TRANSCRIPTIONAL REGULATOR YHJB-RELATED"/>
    <property type="match status" value="1"/>
</dbReference>
<reference evidence="5 6" key="1">
    <citation type="journal article" date="2012" name="J. Bacteriol.">
        <title>Complete Genome Sequence of Flavobacterium indicum GPSTA100-9T, Isolated from Warm Spring Water.</title>
        <authorList>
            <person name="Barbier P."/>
            <person name="Houel A."/>
            <person name="Loux V."/>
            <person name="Poulain J."/>
            <person name="Bernardet J.F."/>
            <person name="Touchon M."/>
            <person name="Duchaud E."/>
        </authorList>
    </citation>
    <scope>NUCLEOTIDE SEQUENCE [LARGE SCALE GENOMIC DNA]</scope>
    <source>
        <strain evidence="6">DSM 17447 / CIP 109464 / GPTSA100-9</strain>
    </source>
</reference>
<dbReference type="STRING" id="1094466.KQS_11795"/>
<dbReference type="GO" id="GO:0006355">
    <property type="term" value="P:regulation of DNA-templated transcription"/>
    <property type="evidence" value="ECO:0007669"/>
    <property type="project" value="InterPro"/>
</dbReference>
<dbReference type="PATRIC" id="fig|1094466.5.peg.2306"/>
<dbReference type="SMART" id="SM00421">
    <property type="entry name" value="HTH_LUXR"/>
    <property type="match status" value="1"/>
</dbReference>
<evidence type="ECO:0000256" key="1">
    <source>
        <dbReference type="ARBA" id="ARBA00023125"/>
    </source>
</evidence>
<evidence type="ECO:0000256" key="2">
    <source>
        <dbReference type="PROSITE-ProRule" id="PRU00169"/>
    </source>
</evidence>
<dbReference type="eggNOG" id="COG2197">
    <property type="taxonomic scope" value="Bacteria"/>
</dbReference>
<keyword evidence="6" id="KW-1185">Reference proteome</keyword>
<dbReference type="SUPFAM" id="SSF52172">
    <property type="entry name" value="CheY-like"/>
    <property type="match status" value="1"/>
</dbReference>
<dbReference type="InterPro" id="IPR011006">
    <property type="entry name" value="CheY-like_superfamily"/>
</dbReference>
<dbReference type="PANTHER" id="PTHR45566:SF2">
    <property type="entry name" value="NARL SUBFAMILY"/>
    <property type="match status" value="1"/>
</dbReference>
<dbReference type="CDD" id="cd06170">
    <property type="entry name" value="LuxR_C_like"/>
    <property type="match status" value="1"/>
</dbReference>
<dbReference type="GO" id="GO:0000160">
    <property type="term" value="P:phosphorelay signal transduction system"/>
    <property type="evidence" value="ECO:0007669"/>
    <property type="project" value="InterPro"/>
</dbReference>
<dbReference type="PRINTS" id="PR00038">
    <property type="entry name" value="HTHLUXR"/>
</dbReference>
<dbReference type="InterPro" id="IPR000792">
    <property type="entry name" value="Tscrpt_reg_LuxR_C"/>
</dbReference>
<evidence type="ECO:0000313" key="5">
    <source>
        <dbReference type="EMBL" id="CCG54270.1"/>
    </source>
</evidence>
<dbReference type="PROSITE" id="PS50043">
    <property type="entry name" value="HTH_LUXR_2"/>
    <property type="match status" value="1"/>
</dbReference>
<sequence>MITICFADNSPIVHQGMKTFFSESKTCKVETFVKNYDELQKALSKGKFNTVILDVELNGLNSIINVKALVKNNPETNFIIFTNVSDTLYAPPAIKSGVKAYLSKNIELAELEKAIVSVNNGEVIFSESVREAIEMLKKVKKEDRLYKKLSSREIEVLRYFNEGKKNKEVAKILSLDEKTISTYKLRLLQKLNVTNLVDLLNKSRELEIIS</sequence>
<evidence type="ECO:0000259" key="4">
    <source>
        <dbReference type="PROSITE" id="PS50110"/>
    </source>
</evidence>
<dbReference type="AlphaFoldDB" id="H8XR36"/>
<dbReference type="InterPro" id="IPR016032">
    <property type="entry name" value="Sig_transdc_resp-reg_C-effctor"/>
</dbReference>
<feature type="modified residue" description="4-aspartylphosphate" evidence="2">
    <location>
        <position position="54"/>
    </location>
</feature>
<dbReference type="SUPFAM" id="SSF46894">
    <property type="entry name" value="C-terminal effector domain of the bipartite response regulators"/>
    <property type="match status" value="1"/>
</dbReference>
<dbReference type="EMBL" id="HE774682">
    <property type="protein sequence ID" value="CCG54270.1"/>
    <property type="molecule type" value="Genomic_DNA"/>
</dbReference>
<evidence type="ECO:0000259" key="3">
    <source>
        <dbReference type="PROSITE" id="PS50043"/>
    </source>
</evidence>
<feature type="domain" description="HTH luxR-type" evidence="3">
    <location>
        <begin position="142"/>
        <end position="207"/>
    </location>
</feature>
<keyword evidence="1" id="KW-0238">DNA-binding</keyword>
<dbReference type="PROSITE" id="PS00622">
    <property type="entry name" value="HTH_LUXR_1"/>
    <property type="match status" value="1"/>
</dbReference>
<protein>
    <submittedName>
        <fullName evidence="5">Two-component system response regulatory protein, LuxR family</fullName>
    </submittedName>
</protein>
<feature type="domain" description="Response regulatory" evidence="4">
    <location>
        <begin position="3"/>
        <end position="119"/>
    </location>
</feature>
<dbReference type="PROSITE" id="PS50110">
    <property type="entry name" value="RESPONSE_REGULATORY"/>
    <property type="match status" value="1"/>
</dbReference>
<dbReference type="Gene3D" id="3.40.50.2300">
    <property type="match status" value="1"/>
</dbReference>
<dbReference type="KEGG" id="fin:KQS_11795"/>
<dbReference type="InterPro" id="IPR051015">
    <property type="entry name" value="EvgA-like"/>
</dbReference>
<proteinExistence type="predicted"/>
<dbReference type="Pfam" id="PF00196">
    <property type="entry name" value="GerE"/>
    <property type="match status" value="1"/>
</dbReference>
<evidence type="ECO:0000313" key="6">
    <source>
        <dbReference type="Proteomes" id="UP000007599"/>
    </source>
</evidence>
<dbReference type="InterPro" id="IPR001789">
    <property type="entry name" value="Sig_transdc_resp-reg_receiver"/>
</dbReference>
<gene>
    <name evidence="5" type="ordered locus">KQS_11795</name>
</gene>
<name>H8XR36_FLAIG</name>
<dbReference type="Proteomes" id="UP000007599">
    <property type="component" value="Chromosome I"/>
</dbReference>
<reference evidence="6" key="2">
    <citation type="submission" date="2012-03" db="EMBL/GenBank/DDBJ databases">
        <title>Complete genome sequence of Flavobacterium indicum GPTSA100-9T, isolated from warm spring water.</title>
        <authorList>
            <person name="Barbier P."/>
            <person name="Houel A."/>
            <person name="Loux V."/>
            <person name="Poulain J."/>
            <person name="Bernardet J.-F."/>
            <person name="Touchon M."/>
            <person name="Duchaud E."/>
        </authorList>
    </citation>
    <scope>NUCLEOTIDE SEQUENCE [LARGE SCALE GENOMIC DNA]</scope>
    <source>
        <strain evidence="6">DSM 17447 / CIP 109464 / GPTSA100-9</strain>
    </source>
</reference>
<dbReference type="HOGENOM" id="CLU_000445_90_1_10"/>
<dbReference type="RefSeq" id="WP_014389388.1">
    <property type="nucleotide sequence ID" value="NC_017025.1"/>
</dbReference>
<dbReference type="OrthoDB" id="1013073at2"/>